<dbReference type="PROSITE" id="PS51257">
    <property type="entry name" value="PROKAR_LIPOPROTEIN"/>
    <property type="match status" value="1"/>
</dbReference>
<protein>
    <recommendedName>
        <fullName evidence="4">Antigen I/II N-terminal domain-containing protein</fullName>
    </recommendedName>
</protein>
<dbReference type="EMBL" id="JACHHB010000021">
    <property type="protein sequence ID" value="MBB5175046.1"/>
    <property type="molecule type" value="Genomic_DNA"/>
</dbReference>
<dbReference type="InterPro" id="IPR026564">
    <property type="entry name" value="Transcrip_reg_TACO1-like_dom3"/>
</dbReference>
<organism evidence="2 3">
    <name type="scientific">Texcoconibacillus texcoconensis</name>
    <dbReference type="NCBI Taxonomy" id="1095777"/>
    <lineage>
        <taxon>Bacteria</taxon>
        <taxon>Bacillati</taxon>
        <taxon>Bacillota</taxon>
        <taxon>Bacilli</taxon>
        <taxon>Bacillales</taxon>
        <taxon>Bacillaceae</taxon>
        <taxon>Texcoconibacillus</taxon>
    </lineage>
</organism>
<dbReference type="Proteomes" id="UP000551878">
    <property type="component" value="Unassembled WGS sequence"/>
</dbReference>
<feature type="chain" id="PRO_5038864342" description="Antigen I/II N-terminal domain-containing protein" evidence="1">
    <location>
        <begin position="24"/>
        <end position="196"/>
    </location>
</feature>
<evidence type="ECO:0000313" key="2">
    <source>
        <dbReference type="EMBL" id="MBB5175046.1"/>
    </source>
</evidence>
<dbReference type="Gene3D" id="3.30.70.980">
    <property type="match status" value="1"/>
</dbReference>
<keyword evidence="1" id="KW-0732">Signal</keyword>
<evidence type="ECO:0008006" key="4">
    <source>
        <dbReference type="Google" id="ProtNLM"/>
    </source>
</evidence>
<sequence>MKKVLSLLLAVAVLLSACGGADEAEENVEITIPASFFEEEELDPDELIDEALDEGVEDVIENEDGSMTYVMTPEMHQELMAELEEASNETMETIKNDEQMVSIVDITANEDYSEFTMIVDQEAFENSFDGFAVLALGMSGMYYQLFSGVDEEDFQVTINIEDEETGEVFDTIEFPADAEEDIEEDIEEDLIEEDIE</sequence>
<keyword evidence="3" id="KW-1185">Reference proteome</keyword>
<feature type="signal peptide" evidence="1">
    <location>
        <begin position="1"/>
        <end position="23"/>
    </location>
</feature>
<accession>A0A840QU14</accession>
<evidence type="ECO:0000256" key="1">
    <source>
        <dbReference type="SAM" id="SignalP"/>
    </source>
</evidence>
<comment type="caution">
    <text evidence="2">The sequence shown here is derived from an EMBL/GenBank/DDBJ whole genome shotgun (WGS) entry which is preliminary data.</text>
</comment>
<reference evidence="2 3" key="1">
    <citation type="submission" date="2020-08" db="EMBL/GenBank/DDBJ databases">
        <title>Genomic Encyclopedia of Type Strains, Phase IV (KMG-IV): sequencing the most valuable type-strain genomes for metagenomic binning, comparative biology and taxonomic classification.</title>
        <authorList>
            <person name="Goeker M."/>
        </authorList>
    </citation>
    <scope>NUCLEOTIDE SEQUENCE [LARGE SCALE GENOMIC DNA]</scope>
    <source>
        <strain evidence="2 3">DSM 24696</strain>
    </source>
</reference>
<gene>
    <name evidence="2" type="ORF">HNQ41_003272</name>
</gene>
<name>A0A840QU14_9BACI</name>
<proteinExistence type="predicted"/>
<dbReference type="RefSeq" id="WP_184665449.1">
    <property type="nucleotide sequence ID" value="NZ_JACHHB010000021.1"/>
</dbReference>
<dbReference type="AlphaFoldDB" id="A0A840QU14"/>
<evidence type="ECO:0000313" key="3">
    <source>
        <dbReference type="Proteomes" id="UP000551878"/>
    </source>
</evidence>